<dbReference type="SUPFAM" id="SSF56112">
    <property type="entry name" value="Protein kinase-like (PK-like)"/>
    <property type="match status" value="1"/>
</dbReference>
<evidence type="ECO:0008006" key="3">
    <source>
        <dbReference type="Google" id="ProtNLM"/>
    </source>
</evidence>
<protein>
    <recommendedName>
        <fullName evidence="3">Protein kinase domain-containing protein</fullName>
    </recommendedName>
</protein>
<evidence type="ECO:0000313" key="2">
    <source>
        <dbReference type="Proteomes" id="UP001175353"/>
    </source>
</evidence>
<evidence type="ECO:0000313" key="1">
    <source>
        <dbReference type="EMBL" id="KAK0997638.1"/>
    </source>
</evidence>
<proteinExistence type="predicted"/>
<gene>
    <name evidence="1" type="ORF">LTR91_006605</name>
</gene>
<dbReference type="Gene3D" id="1.10.510.10">
    <property type="entry name" value="Transferase(Phosphotransferase) domain 1"/>
    <property type="match status" value="1"/>
</dbReference>
<dbReference type="InterPro" id="IPR011009">
    <property type="entry name" value="Kinase-like_dom_sf"/>
</dbReference>
<organism evidence="1 2">
    <name type="scientific">Friedmanniomyces endolithicus</name>
    <dbReference type="NCBI Taxonomy" id="329885"/>
    <lineage>
        <taxon>Eukaryota</taxon>
        <taxon>Fungi</taxon>
        <taxon>Dikarya</taxon>
        <taxon>Ascomycota</taxon>
        <taxon>Pezizomycotina</taxon>
        <taxon>Dothideomycetes</taxon>
        <taxon>Dothideomycetidae</taxon>
        <taxon>Mycosphaerellales</taxon>
        <taxon>Teratosphaeriaceae</taxon>
        <taxon>Friedmanniomyces</taxon>
    </lineage>
</organism>
<keyword evidence="2" id="KW-1185">Reference proteome</keyword>
<dbReference type="Proteomes" id="UP001175353">
    <property type="component" value="Unassembled WGS sequence"/>
</dbReference>
<name>A0AAN6KS49_9PEZI</name>
<sequence>MDSTAAPGSAPDPEVFLDRVVDLDHSRYERLTAMTDYRRDPGEARILYLCRRLVAGGSSMTETGSEETFVMKIKIQYAKDHARRQISRNHVSDIYRVPPRPASDDPREPLPGPSVTTVAEIAALRKFQREDLAGVPHLVATKCSRQGSNGPFPGGYVSYIVMTVMPGRDLMASMFWSLDDVVKEEIRDAFVILLKNIWRLGIAPCDCALRNIIWDPNLRRCSIVDFEHYEAAKDPINMTAREEMQRWGIVQRPPPSHWAVEWGLYKDP</sequence>
<dbReference type="AlphaFoldDB" id="A0AAN6KS49"/>
<accession>A0AAN6KS49</accession>
<dbReference type="EMBL" id="JAUJLE010000045">
    <property type="protein sequence ID" value="KAK0997638.1"/>
    <property type="molecule type" value="Genomic_DNA"/>
</dbReference>
<comment type="caution">
    <text evidence="1">The sequence shown here is derived from an EMBL/GenBank/DDBJ whole genome shotgun (WGS) entry which is preliminary data.</text>
</comment>
<reference evidence="1" key="1">
    <citation type="submission" date="2023-06" db="EMBL/GenBank/DDBJ databases">
        <title>Black Yeasts Isolated from many extreme environments.</title>
        <authorList>
            <person name="Coleine C."/>
            <person name="Stajich J.E."/>
            <person name="Selbmann L."/>
        </authorList>
    </citation>
    <scope>NUCLEOTIDE SEQUENCE</scope>
    <source>
        <strain evidence="1">CCFEE 5200</strain>
    </source>
</reference>